<sequence>MNSPFKKILSLLEEKHGEVFSRESLAWTPDDKLIVCCSEKLLIFNVLMNQHFESSETQNVFTTVVEDTFSIVNLPDVSLVDGMLNYESAFRHLKDVERQQIMSDPHLMDVGFIRFSQSKILKKAVCSSVIDSKREAVLIACLTFGARVIIILKAGHSFEPFECTELIKKKITSNISLPLCLKGKGDFEKYKTLMHSMSTVEIQWSHLFTIENSAPFSLLITGCRNGDVHIWSVGTELGSDKEGQFVWQFTDQYQSEVMSLAWLSKSSSRGLLAVGYVNGSIRCLDLRAAMNQTLSITVQEVMADLCCDNLSVAGMDFGKTSQGTEILVACKQYFLLLYTISDTTLKYCNHFGVDSVLPLSSVYLREMFGVASPQDSTVIAFEVQESSGEINIVQRIQEFEGLSENPNAAFFNCGATLSPSSALCFSVLKTEFNLQSHKRRKETGKQQVVMSIPFNLTIEKMMLNLRNPKISTKDTVLNLCLYIKSLAQTKEELADKMDQISDILELLQGMSGERGLQVALAVMEFLKLHIRSTSDPNLFVIDNPLTVKCAKNHKATLCCLSCQPCQDLNSRKCEACGALALSKNALSDSLLLQNKHICPLCGGRLRQLTWS</sequence>
<name>A0AAV4EHM4_9GAST</name>
<organism evidence="1 2">
    <name type="scientific">Elysia marginata</name>
    <dbReference type="NCBI Taxonomy" id="1093978"/>
    <lineage>
        <taxon>Eukaryota</taxon>
        <taxon>Metazoa</taxon>
        <taxon>Spiralia</taxon>
        <taxon>Lophotrochozoa</taxon>
        <taxon>Mollusca</taxon>
        <taxon>Gastropoda</taxon>
        <taxon>Heterobranchia</taxon>
        <taxon>Euthyneura</taxon>
        <taxon>Panpulmonata</taxon>
        <taxon>Sacoglossa</taxon>
        <taxon>Placobranchoidea</taxon>
        <taxon>Plakobranchidae</taxon>
        <taxon>Elysia</taxon>
    </lineage>
</organism>
<reference evidence="1 2" key="1">
    <citation type="journal article" date="2021" name="Elife">
        <title>Chloroplast acquisition without the gene transfer in kleptoplastic sea slugs, Plakobranchus ocellatus.</title>
        <authorList>
            <person name="Maeda T."/>
            <person name="Takahashi S."/>
            <person name="Yoshida T."/>
            <person name="Shimamura S."/>
            <person name="Takaki Y."/>
            <person name="Nagai Y."/>
            <person name="Toyoda A."/>
            <person name="Suzuki Y."/>
            <person name="Arimoto A."/>
            <person name="Ishii H."/>
            <person name="Satoh N."/>
            <person name="Nishiyama T."/>
            <person name="Hasebe M."/>
            <person name="Maruyama T."/>
            <person name="Minagawa J."/>
            <person name="Obokata J."/>
            <person name="Shigenobu S."/>
        </authorList>
    </citation>
    <scope>NUCLEOTIDE SEQUENCE [LARGE SCALE GENOMIC DNA]</scope>
</reference>
<dbReference type="SUPFAM" id="SSF50978">
    <property type="entry name" value="WD40 repeat-like"/>
    <property type="match status" value="1"/>
</dbReference>
<protein>
    <submittedName>
        <fullName evidence="1">Proteinral transcription factor 3c polypeptide 4</fullName>
    </submittedName>
</protein>
<dbReference type="GO" id="GO:0004402">
    <property type="term" value="F:histone acetyltransferase activity"/>
    <property type="evidence" value="ECO:0007669"/>
    <property type="project" value="InterPro"/>
</dbReference>
<proteinExistence type="predicted"/>
<dbReference type="EMBL" id="BMAT01000109">
    <property type="protein sequence ID" value="GFR59796.1"/>
    <property type="molecule type" value="Genomic_DNA"/>
</dbReference>
<keyword evidence="2" id="KW-1185">Reference proteome</keyword>
<comment type="caution">
    <text evidence="1">The sequence shown here is derived from an EMBL/GenBank/DDBJ whole genome shotgun (WGS) entry which is preliminary data.</text>
</comment>
<dbReference type="AlphaFoldDB" id="A0AAV4EHM4"/>
<dbReference type="GO" id="GO:0000127">
    <property type="term" value="C:transcription factor TFIIIC complex"/>
    <property type="evidence" value="ECO:0007669"/>
    <property type="project" value="InterPro"/>
</dbReference>
<gene>
    <name evidence="1" type="ORF">ElyMa_000063300</name>
</gene>
<evidence type="ECO:0000313" key="2">
    <source>
        <dbReference type="Proteomes" id="UP000762676"/>
    </source>
</evidence>
<dbReference type="Gene3D" id="2.130.10.10">
    <property type="entry name" value="YVTN repeat-like/Quinoprotein amine dehydrogenase"/>
    <property type="match status" value="1"/>
</dbReference>
<dbReference type="PANTHER" id="PTHR15496:SF2">
    <property type="entry name" value="GENERAL TRANSCRIPTION FACTOR 3C POLYPEPTIDE 4"/>
    <property type="match status" value="1"/>
</dbReference>
<dbReference type="InterPro" id="IPR015943">
    <property type="entry name" value="WD40/YVTN_repeat-like_dom_sf"/>
</dbReference>
<accession>A0AAV4EHM4</accession>
<dbReference type="GO" id="GO:0006384">
    <property type="term" value="P:transcription initiation at RNA polymerase III promoter"/>
    <property type="evidence" value="ECO:0007669"/>
    <property type="project" value="InterPro"/>
</dbReference>
<dbReference type="PANTHER" id="PTHR15496">
    <property type="entry name" value="GENERAL TRANSCRIPTION FACTOR 3C POLYPEPTIDE 4 FAMILY"/>
    <property type="match status" value="1"/>
</dbReference>
<dbReference type="InterPro" id="IPR036322">
    <property type="entry name" value="WD40_repeat_dom_sf"/>
</dbReference>
<evidence type="ECO:0000313" key="1">
    <source>
        <dbReference type="EMBL" id="GFR59796.1"/>
    </source>
</evidence>
<dbReference type="Proteomes" id="UP000762676">
    <property type="component" value="Unassembled WGS sequence"/>
</dbReference>
<dbReference type="InterPro" id="IPR044230">
    <property type="entry name" value="GTF3C4"/>
</dbReference>